<evidence type="ECO:0000259" key="3">
    <source>
        <dbReference type="Pfam" id="PF23589"/>
    </source>
</evidence>
<dbReference type="HOGENOM" id="CLU_459148_0_0_10"/>
<feature type="domain" description="AprA-like MT2-like" evidence="1">
    <location>
        <begin position="269"/>
        <end position="532"/>
    </location>
</feature>
<sequence length="539" mass="61804">MISKEKSVLLRSKLFRHLDGIVITPTAYSLKKHGIIEYLLLHKKVDLTTLAAKFNANEGYLNVALRGLCSQGWLNQHVDNQKNNITFEINDTSEIAFNHFFLYEEALDLLHLSENYHPIKFMMAPFLKLESIYKKHKKNFGFELSENKLKRTIQEQILTHIEGIIVGPTIVHLGISGMFHKYFMETRFKPEEFHQNHINFERFLDILADFGWFNIINDSYEFTEYGLFFAKRASAYGVTVSYIPTLRKLDDLIFGNPLVLKKSVNEKEEKHVDREMNVWGSGGAHAAYFKVVDEIVIDLFNKPIQEQPNGILDLGCGNGAFLKHLFTVIENQTYRGTVLEEHPLKIIGVDYNEAALKASRANLIQADIWAKIIWGDIGDPDLLAQDLQEKYDIDLKNLLNVRTFLDHNRIWKTPAENKNLRVSSSSGAYTFEGKRLDNNLVSESLKQHIKKWTPYVQKFGLLLIELHTVNPELIAKNIGKTAATAYDLTHGYSDQYILEVDEFEKVIREAGLSSEEYGIRKFPNSDLATVSIGLFKSNP</sequence>
<dbReference type="SUPFAM" id="SSF53335">
    <property type="entry name" value="S-adenosyl-L-methionine-dependent methyltransferases"/>
    <property type="match status" value="1"/>
</dbReference>
<dbReference type="eggNOG" id="COG2890">
    <property type="taxonomic scope" value="Bacteria"/>
</dbReference>
<protein>
    <submittedName>
        <fullName evidence="4">Uncharacterized protein</fullName>
    </submittedName>
</protein>
<dbReference type="CDD" id="cd02440">
    <property type="entry name" value="AdoMet_MTases"/>
    <property type="match status" value="1"/>
</dbReference>
<proteinExistence type="predicted"/>
<keyword evidence="5" id="KW-1185">Reference proteome</keyword>
<dbReference type="RefSeq" id="WP_015023919.1">
    <property type="nucleotide sequence ID" value="NC_018721.1"/>
</dbReference>
<name>K4IEM5_PSYTT</name>
<dbReference type="InterPro" id="IPR056393">
    <property type="entry name" value="AprA-like_MT2"/>
</dbReference>
<dbReference type="OrthoDB" id="844312at2"/>
<dbReference type="Proteomes" id="UP000008514">
    <property type="component" value="Chromosome"/>
</dbReference>
<reference evidence="4" key="2">
    <citation type="submission" date="2012-09" db="EMBL/GenBank/DDBJ databases">
        <title>The complete sequence of Psychroflexus torquis an extreme psychrophile from sea-ice that is stimulated by light.</title>
        <authorList>
            <person name="Feng S."/>
            <person name="Powell S.M."/>
            <person name="Bowman J.P."/>
        </authorList>
    </citation>
    <scope>NUCLEOTIDE SEQUENCE [LARGE SCALE GENOMIC DNA]</scope>
    <source>
        <strain evidence="4">ATCC 700755</strain>
    </source>
</reference>
<evidence type="ECO:0000313" key="5">
    <source>
        <dbReference type="Proteomes" id="UP000008514"/>
    </source>
</evidence>
<reference evidence="4" key="1">
    <citation type="submission" date="2006-03" db="EMBL/GenBank/DDBJ databases">
        <authorList>
            <person name="Bowman J."/>
            <person name="Ferriera S."/>
            <person name="Johnson J."/>
            <person name="Kravitz S."/>
            <person name="Halpern A."/>
            <person name="Remington K."/>
            <person name="Beeson K."/>
            <person name="Tran B."/>
            <person name="Rogers Y.-H."/>
            <person name="Friedman R."/>
            <person name="Venter J.C."/>
        </authorList>
    </citation>
    <scope>NUCLEOTIDE SEQUENCE [LARGE SCALE GENOMIC DNA]</scope>
    <source>
        <strain evidence="4">ATCC 700755</strain>
    </source>
</reference>
<dbReference type="Pfam" id="PF23589">
    <property type="entry name" value="WHD_AprA"/>
    <property type="match status" value="1"/>
</dbReference>
<dbReference type="AlphaFoldDB" id="K4IEM5"/>
<gene>
    <name evidence="4" type="ordered locus">P700755_001390</name>
</gene>
<feature type="domain" description="AprA-like N-terminal" evidence="2">
    <location>
        <begin position="10"/>
        <end position="76"/>
    </location>
</feature>
<dbReference type="Pfam" id="PF23525">
    <property type="entry name" value="Methyltransf_36"/>
    <property type="match status" value="1"/>
</dbReference>
<evidence type="ECO:0000259" key="1">
    <source>
        <dbReference type="Pfam" id="PF23525"/>
    </source>
</evidence>
<dbReference type="InterPro" id="IPR056394">
    <property type="entry name" value="AprA-like_N"/>
</dbReference>
<evidence type="ECO:0000313" key="4">
    <source>
        <dbReference type="EMBL" id="AFU68313.1"/>
    </source>
</evidence>
<dbReference type="Pfam" id="PF23526">
    <property type="entry name" value="AprA_N"/>
    <property type="match status" value="1"/>
</dbReference>
<dbReference type="InterPro" id="IPR056395">
    <property type="entry name" value="WH_AprA"/>
</dbReference>
<dbReference type="EMBL" id="CP003879">
    <property type="protein sequence ID" value="AFU68313.1"/>
    <property type="molecule type" value="Genomic_DNA"/>
</dbReference>
<feature type="domain" description="AprA winged helix" evidence="3">
    <location>
        <begin position="162"/>
        <end position="256"/>
    </location>
</feature>
<dbReference type="KEGG" id="ptq:P700755_001390"/>
<organism evidence="4 5">
    <name type="scientific">Psychroflexus torquis (strain ATCC 700755 / CIP 106069 / ACAM 623)</name>
    <dbReference type="NCBI Taxonomy" id="313595"/>
    <lineage>
        <taxon>Bacteria</taxon>
        <taxon>Pseudomonadati</taxon>
        <taxon>Bacteroidota</taxon>
        <taxon>Flavobacteriia</taxon>
        <taxon>Flavobacteriales</taxon>
        <taxon>Flavobacteriaceae</taxon>
        <taxon>Psychroflexus</taxon>
    </lineage>
</organism>
<dbReference type="STRING" id="313595.P700755_001390"/>
<evidence type="ECO:0000259" key="2">
    <source>
        <dbReference type="Pfam" id="PF23526"/>
    </source>
</evidence>
<accession>K4IEM5</accession>
<dbReference type="Gene3D" id="3.40.50.150">
    <property type="entry name" value="Vaccinia Virus protein VP39"/>
    <property type="match status" value="1"/>
</dbReference>
<dbReference type="InterPro" id="IPR029063">
    <property type="entry name" value="SAM-dependent_MTases_sf"/>
</dbReference>